<keyword evidence="3" id="KW-1185">Reference proteome</keyword>
<feature type="compositionally biased region" description="Polar residues" evidence="1">
    <location>
        <begin position="87"/>
        <end position="98"/>
    </location>
</feature>
<dbReference type="GeneID" id="30152275"/>
<accession>A0A1E3I256</accession>
<protein>
    <submittedName>
        <fullName evidence="2">Uncharacterized protein</fullName>
    </submittedName>
</protein>
<reference evidence="2 3" key="1">
    <citation type="submission" date="2016-06" db="EMBL/GenBank/DDBJ databases">
        <title>Evolution of pathogenesis and genome organization in the Tremellales.</title>
        <authorList>
            <person name="Cuomo C."/>
            <person name="Litvintseva A."/>
            <person name="Heitman J."/>
            <person name="Chen Y."/>
            <person name="Sun S."/>
            <person name="Springer D."/>
            <person name="Dromer F."/>
            <person name="Young S."/>
            <person name="Zeng Q."/>
            <person name="Chapman S."/>
            <person name="Gujja S."/>
            <person name="Saif S."/>
            <person name="Birren B."/>
        </authorList>
    </citation>
    <scope>NUCLEOTIDE SEQUENCE [LARGE SCALE GENOMIC DNA]</scope>
    <source>
        <strain evidence="2 3">CBS 6039</strain>
    </source>
</reference>
<sequence>MDTTSTTPSTIPTSRRSRPTTEQVYTTLSPLLFGPRSTLSAVFQLLTPAPSPAPSSSPSPSSSQTPSQSQSQRQSLPNPLFPSSPSYNTRIQSTWLTHNNNNNNNNNEDNAPSSYPSMAQWRGLRTKLWSQAGTSTSPEGKPLKEAKLQINRLERTGKLGVLSSALFGSFAEDGEEEGEGEEEEREEMRERDGEEDYYPETLGDLLMDSLLTGTAQDMSIAEEVLRDVRERGAKDLKERLEEFLNAANATRDRRRVDSSSETSRQGPASAWNDCTSM</sequence>
<feature type="compositionally biased region" description="Polar residues" evidence="1">
    <location>
        <begin position="259"/>
        <end position="277"/>
    </location>
</feature>
<gene>
    <name evidence="2" type="ORF">L202_00966</name>
</gene>
<name>A0A1E3I256_9TREE</name>
<feature type="compositionally biased region" description="Low complexity" evidence="1">
    <location>
        <begin position="58"/>
        <end position="86"/>
    </location>
</feature>
<feature type="region of interest" description="Disordered" evidence="1">
    <location>
        <begin position="247"/>
        <end position="277"/>
    </location>
</feature>
<dbReference type="EMBL" id="AWGJ01000002">
    <property type="protein sequence ID" value="ODN82672.1"/>
    <property type="molecule type" value="Genomic_DNA"/>
</dbReference>
<evidence type="ECO:0000313" key="3">
    <source>
        <dbReference type="Proteomes" id="UP000094065"/>
    </source>
</evidence>
<feature type="compositionally biased region" description="Polar residues" evidence="1">
    <location>
        <begin position="108"/>
        <end position="117"/>
    </location>
</feature>
<evidence type="ECO:0000313" key="2">
    <source>
        <dbReference type="EMBL" id="ODN82672.1"/>
    </source>
</evidence>
<dbReference type="OrthoDB" id="10426145at2759"/>
<evidence type="ECO:0000256" key="1">
    <source>
        <dbReference type="SAM" id="MobiDB-lite"/>
    </source>
</evidence>
<feature type="compositionally biased region" description="Low complexity" evidence="1">
    <location>
        <begin position="1"/>
        <end position="14"/>
    </location>
</feature>
<proteinExistence type="predicted"/>
<dbReference type="RefSeq" id="XP_018996672.1">
    <property type="nucleotide sequence ID" value="XM_019134245.1"/>
</dbReference>
<feature type="region of interest" description="Disordered" evidence="1">
    <location>
        <begin position="1"/>
        <end position="23"/>
    </location>
</feature>
<feature type="region of interest" description="Disordered" evidence="1">
    <location>
        <begin position="44"/>
        <end position="117"/>
    </location>
</feature>
<comment type="caution">
    <text evidence="2">The sequence shown here is derived from an EMBL/GenBank/DDBJ whole genome shotgun (WGS) entry which is preliminary data.</text>
</comment>
<feature type="compositionally biased region" description="Acidic residues" evidence="1">
    <location>
        <begin position="172"/>
        <end position="185"/>
    </location>
</feature>
<dbReference type="Proteomes" id="UP000094065">
    <property type="component" value="Unassembled WGS sequence"/>
</dbReference>
<organism evidence="2 3">
    <name type="scientific">Cryptococcus amylolentus CBS 6039</name>
    <dbReference type="NCBI Taxonomy" id="1295533"/>
    <lineage>
        <taxon>Eukaryota</taxon>
        <taxon>Fungi</taxon>
        <taxon>Dikarya</taxon>
        <taxon>Basidiomycota</taxon>
        <taxon>Agaricomycotina</taxon>
        <taxon>Tremellomycetes</taxon>
        <taxon>Tremellales</taxon>
        <taxon>Cryptococcaceae</taxon>
        <taxon>Cryptococcus</taxon>
    </lineage>
</organism>
<feature type="region of interest" description="Disordered" evidence="1">
    <location>
        <begin position="168"/>
        <end position="199"/>
    </location>
</feature>
<dbReference type="AlphaFoldDB" id="A0A1E3I256"/>